<evidence type="ECO:0000313" key="5">
    <source>
        <dbReference type="Proteomes" id="UP000030416"/>
    </source>
</evidence>
<dbReference type="AlphaFoldDB" id="A0A0A3IA18"/>
<dbReference type="InterPro" id="IPR052913">
    <property type="entry name" value="Glycopeptide_resist_protein"/>
</dbReference>
<dbReference type="Pfam" id="PF04294">
    <property type="entry name" value="VanW"/>
    <property type="match status" value="1"/>
</dbReference>
<reference evidence="4 5" key="1">
    <citation type="submission" date="2014-02" db="EMBL/GenBank/DDBJ databases">
        <title>Draft genome sequence of Lysinibacillus manganicus DSM 26584T.</title>
        <authorList>
            <person name="Zhang F."/>
            <person name="Wang G."/>
            <person name="Zhang L."/>
        </authorList>
    </citation>
    <scope>NUCLEOTIDE SEQUENCE [LARGE SCALE GENOMIC DNA]</scope>
    <source>
        <strain evidence="4 5">DSM 26584</strain>
    </source>
</reference>
<dbReference type="Pfam" id="PF07501">
    <property type="entry name" value="G5"/>
    <property type="match status" value="1"/>
</dbReference>
<keyword evidence="5" id="KW-1185">Reference proteome</keyword>
<dbReference type="PROSITE" id="PS51109">
    <property type="entry name" value="G5"/>
    <property type="match status" value="1"/>
</dbReference>
<dbReference type="SMART" id="SM01208">
    <property type="entry name" value="G5"/>
    <property type="match status" value="1"/>
</dbReference>
<keyword evidence="1" id="KW-0732">Signal</keyword>
<dbReference type="Gene3D" id="2.20.230.10">
    <property type="entry name" value="Resuscitation-promoting factor rpfb"/>
    <property type="match status" value="1"/>
</dbReference>
<evidence type="ECO:0000256" key="2">
    <source>
        <dbReference type="SAM" id="MobiDB-lite"/>
    </source>
</evidence>
<feature type="compositionally biased region" description="Acidic residues" evidence="2">
    <location>
        <begin position="393"/>
        <end position="405"/>
    </location>
</feature>
<dbReference type="InterPro" id="IPR011098">
    <property type="entry name" value="G5_dom"/>
</dbReference>
<evidence type="ECO:0000256" key="1">
    <source>
        <dbReference type="ARBA" id="ARBA00022729"/>
    </source>
</evidence>
<protein>
    <recommendedName>
        <fullName evidence="3">G5 domain-containing protein</fullName>
    </recommendedName>
</protein>
<sequence length="429" mass="48472">MKIQFKMFTLAVMCIFLLYMWLPTQDIMRVFADDESNGSTIAGVNVNGLDPEEIESVLQDAVNVWMQEDIKVIGGEIGLIVDSSKLQFDIPSTITEFQTLVKKPWYAFWDNERVIHIPLKVAENEEIKNEVAKVAAWDTDETYNQLISQVSFLMDHKVEAKVKQLDAYNTERLALAISNIPSDAFAPVELVTLLDGKMVNPDEEFSFIETVNENINKVNNESLNFVSSLLYNAVLQTEFEILERHQSKEVPTSVEIGTEAVINVNVNEDLRFLNNTKYVGKINASFDGNSLKVEITSDTKFKEVNVTVDKEILMPRMIYRYSNDLPLGQQQLLQDGKEGYRVIVTRTISGNGTTQEQRISRDYYPPVNEIILKSSKQPDPISELQPNTGEYDSNMEIDLDGDGLPDIEVPVKSDDEPTTYDKSGDSVTP</sequence>
<name>A0A0A3IA18_9BACL</name>
<dbReference type="InterPro" id="IPR007391">
    <property type="entry name" value="Vancomycin_resist_VanW"/>
</dbReference>
<dbReference type="STRING" id="1384049.CD29_06000"/>
<dbReference type="PANTHER" id="PTHR35788">
    <property type="entry name" value="EXPORTED PROTEIN-RELATED"/>
    <property type="match status" value="1"/>
</dbReference>
<organism evidence="4 5">
    <name type="scientific">Ureibacillus manganicus DSM 26584</name>
    <dbReference type="NCBI Taxonomy" id="1384049"/>
    <lineage>
        <taxon>Bacteria</taxon>
        <taxon>Bacillati</taxon>
        <taxon>Bacillota</taxon>
        <taxon>Bacilli</taxon>
        <taxon>Bacillales</taxon>
        <taxon>Caryophanaceae</taxon>
        <taxon>Ureibacillus</taxon>
    </lineage>
</organism>
<feature type="region of interest" description="Disordered" evidence="2">
    <location>
        <begin position="375"/>
        <end position="429"/>
    </location>
</feature>
<feature type="domain" description="G5" evidence="3">
    <location>
        <begin position="298"/>
        <end position="377"/>
    </location>
</feature>
<dbReference type="EMBL" id="JPVN01000005">
    <property type="protein sequence ID" value="KGR79648.1"/>
    <property type="molecule type" value="Genomic_DNA"/>
</dbReference>
<dbReference type="Proteomes" id="UP000030416">
    <property type="component" value="Unassembled WGS sequence"/>
</dbReference>
<evidence type="ECO:0000313" key="4">
    <source>
        <dbReference type="EMBL" id="KGR79648.1"/>
    </source>
</evidence>
<comment type="caution">
    <text evidence="4">The sequence shown here is derived from an EMBL/GenBank/DDBJ whole genome shotgun (WGS) entry which is preliminary data.</text>
</comment>
<gene>
    <name evidence="4" type="ORF">CD29_06000</name>
</gene>
<dbReference type="PANTHER" id="PTHR35788:SF1">
    <property type="entry name" value="EXPORTED PROTEIN"/>
    <property type="match status" value="1"/>
</dbReference>
<dbReference type="RefSeq" id="WP_036184017.1">
    <property type="nucleotide sequence ID" value="NZ_AVDA01000005.1"/>
</dbReference>
<evidence type="ECO:0000259" key="3">
    <source>
        <dbReference type="PROSITE" id="PS51109"/>
    </source>
</evidence>
<proteinExistence type="predicted"/>
<dbReference type="eggNOG" id="COG2720">
    <property type="taxonomic scope" value="Bacteria"/>
</dbReference>
<accession>A0A0A3IA18</accession>
<dbReference type="OrthoDB" id="2691125at2"/>